<dbReference type="PANTHER" id="PTHR11228:SF7">
    <property type="entry name" value="PQQA PEPTIDE CYCLASE"/>
    <property type="match status" value="1"/>
</dbReference>
<feature type="domain" description="Radical SAM core" evidence="7">
    <location>
        <begin position="27"/>
        <end position="247"/>
    </location>
</feature>
<dbReference type="SFLD" id="SFLDS00029">
    <property type="entry name" value="Radical_SAM"/>
    <property type="match status" value="1"/>
</dbReference>
<comment type="caution">
    <text evidence="8">The sequence shown here is derived from an EMBL/GenBank/DDBJ whole genome shotgun (WGS) entry which is preliminary data.</text>
</comment>
<protein>
    <recommendedName>
        <fullName evidence="7">Radical SAM core domain-containing protein</fullName>
    </recommendedName>
</protein>
<comment type="cofactor">
    <cofactor evidence="1">
        <name>[4Fe-4S] cluster</name>
        <dbReference type="ChEBI" id="CHEBI:49883"/>
    </cofactor>
</comment>
<organism evidence="8 9">
    <name type="scientific">Selenomonas infelix ATCC 43532</name>
    <dbReference type="NCBI Taxonomy" id="679201"/>
    <lineage>
        <taxon>Bacteria</taxon>
        <taxon>Bacillati</taxon>
        <taxon>Bacillota</taxon>
        <taxon>Negativicutes</taxon>
        <taxon>Selenomonadales</taxon>
        <taxon>Selenomonadaceae</taxon>
        <taxon>Selenomonas</taxon>
    </lineage>
</organism>
<sequence length="346" mass="39834">MSKEDYREKIGSGRDENRTHLYKVVPLAVPFSIGLSINDFCNFKCIYCYHSVPGGFKGPHMMSYDEYLEIADQIEEFYYANGGLRTKNLRICGYGEPLMNKDVTRIVAHARAHMLSDRIEITTNASMLTHELSDTLIDAGLTRLLVSVQGITEEKYKSVCGFSINYPEFLEELSYFYEHRGKCKLYVKIVDAALDSPEEHDLFYKMFGNICDEMNIEHIINAADCVDYSDLLSAGEVMRYSYEYKERLVCDSLFSMLNIESNGDVSCCGCRYPSLPIGNMNTARLKDIWNGAQHTTYMMRHLQGKYREIPHCSNCSSMQYTCHPMDNLDEHRDEVLQRVQELRKGK</sequence>
<keyword evidence="4" id="KW-0479">Metal-binding</keyword>
<name>G5GQZ1_9FIRM</name>
<evidence type="ECO:0000256" key="5">
    <source>
        <dbReference type="ARBA" id="ARBA00023004"/>
    </source>
</evidence>
<dbReference type="PATRIC" id="fig|679201.3.peg.1687"/>
<evidence type="ECO:0000256" key="3">
    <source>
        <dbReference type="ARBA" id="ARBA00022691"/>
    </source>
</evidence>
<dbReference type="SFLD" id="SFLDG01067">
    <property type="entry name" value="SPASM/twitch_domain_containing"/>
    <property type="match status" value="1"/>
</dbReference>
<proteinExistence type="predicted"/>
<evidence type="ECO:0000256" key="2">
    <source>
        <dbReference type="ARBA" id="ARBA00022485"/>
    </source>
</evidence>
<keyword evidence="6" id="KW-0411">Iron-sulfur</keyword>
<reference evidence="8 9" key="1">
    <citation type="submission" date="2011-08" db="EMBL/GenBank/DDBJ databases">
        <title>The Genome Sequence of Selenomonas infelix ATCC 43532.</title>
        <authorList>
            <consortium name="The Broad Institute Genome Sequencing Platform"/>
            <person name="Earl A."/>
            <person name="Ward D."/>
            <person name="Feldgarden M."/>
            <person name="Gevers D."/>
            <person name="Izard J."/>
            <person name="Blanton J.M."/>
            <person name="Baranova O.V."/>
            <person name="Dewhirst F.E."/>
            <person name="Young S.K."/>
            <person name="Zeng Q."/>
            <person name="Gargeya S."/>
            <person name="Fitzgerald M."/>
            <person name="Haas B."/>
            <person name="Abouelleil A."/>
            <person name="Alvarado L."/>
            <person name="Arachchi H.M."/>
            <person name="Berlin A."/>
            <person name="Brown A."/>
            <person name="Chapman S.B."/>
            <person name="Chen Z."/>
            <person name="Dunbar C."/>
            <person name="Freedman E."/>
            <person name="Gearin G."/>
            <person name="Gellesch M."/>
            <person name="Goldberg J."/>
            <person name="Griggs A."/>
            <person name="Gujja S."/>
            <person name="Heiman D."/>
            <person name="Howarth C."/>
            <person name="Larson L."/>
            <person name="Lui A."/>
            <person name="MacDonald P.J.P."/>
            <person name="Montmayeur A."/>
            <person name="Murphy C."/>
            <person name="Neiman D."/>
            <person name="Pearson M."/>
            <person name="Priest M."/>
            <person name="Roberts A."/>
            <person name="Saif S."/>
            <person name="Shea T."/>
            <person name="Shenoy N."/>
            <person name="Sisk P."/>
            <person name="Stolte C."/>
            <person name="Sykes S."/>
            <person name="Wortman J."/>
            <person name="Nusbaum C."/>
            <person name="Birren B."/>
        </authorList>
    </citation>
    <scope>NUCLEOTIDE SEQUENCE [LARGE SCALE GENOMIC DNA]</scope>
    <source>
        <strain evidence="8 9">ATCC 43532</strain>
    </source>
</reference>
<keyword evidence="5" id="KW-0408">Iron</keyword>
<dbReference type="InterPro" id="IPR034391">
    <property type="entry name" value="AdoMet-like_SPASM_containing"/>
</dbReference>
<dbReference type="RefSeq" id="WP_006693108.1">
    <property type="nucleotide sequence ID" value="NZ_JH376799.1"/>
</dbReference>
<dbReference type="PROSITE" id="PS51918">
    <property type="entry name" value="RADICAL_SAM"/>
    <property type="match status" value="1"/>
</dbReference>
<keyword evidence="3" id="KW-0949">S-adenosyl-L-methionine</keyword>
<keyword evidence="9" id="KW-1185">Reference proteome</keyword>
<evidence type="ECO:0000256" key="4">
    <source>
        <dbReference type="ARBA" id="ARBA00022723"/>
    </source>
</evidence>
<evidence type="ECO:0000313" key="9">
    <source>
        <dbReference type="Proteomes" id="UP000004129"/>
    </source>
</evidence>
<gene>
    <name evidence="8" type="ORF">HMPREF9334_01672</name>
</gene>
<dbReference type="InterPro" id="IPR050377">
    <property type="entry name" value="Radical_SAM_PqqE_MftC-like"/>
</dbReference>
<dbReference type="PANTHER" id="PTHR11228">
    <property type="entry name" value="RADICAL SAM DOMAIN PROTEIN"/>
    <property type="match status" value="1"/>
</dbReference>
<dbReference type="Gene3D" id="3.20.20.70">
    <property type="entry name" value="Aldolase class I"/>
    <property type="match status" value="1"/>
</dbReference>
<dbReference type="InterPro" id="IPR058240">
    <property type="entry name" value="rSAM_sf"/>
</dbReference>
<accession>G5GQZ1</accession>
<dbReference type="OrthoDB" id="9782387at2"/>
<dbReference type="EMBL" id="ACZM01000016">
    <property type="protein sequence ID" value="EHG20356.1"/>
    <property type="molecule type" value="Genomic_DNA"/>
</dbReference>
<dbReference type="InterPro" id="IPR023885">
    <property type="entry name" value="4Fe4S-binding_SPASM_dom"/>
</dbReference>
<dbReference type="CDD" id="cd01335">
    <property type="entry name" value="Radical_SAM"/>
    <property type="match status" value="1"/>
</dbReference>
<evidence type="ECO:0000256" key="1">
    <source>
        <dbReference type="ARBA" id="ARBA00001966"/>
    </source>
</evidence>
<dbReference type="SUPFAM" id="SSF102114">
    <property type="entry name" value="Radical SAM enzymes"/>
    <property type="match status" value="1"/>
</dbReference>
<dbReference type="STRING" id="679201.HMPREF9334_01672"/>
<dbReference type="HOGENOM" id="CLU_009273_1_2_9"/>
<dbReference type="SFLD" id="SFLDG01387">
    <property type="entry name" value="BtrN-like_SPASM_domain_contain"/>
    <property type="match status" value="1"/>
</dbReference>
<evidence type="ECO:0000256" key="6">
    <source>
        <dbReference type="ARBA" id="ARBA00023014"/>
    </source>
</evidence>
<dbReference type="GO" id="GO:0046872">
    <property type="term" value="F:metal ion binding"/>
    <property type="evidence" value="ECO:0007669"/>
    <property type="project" value="UniProtKB-KW"/>
</dbReference>
<dbReference type="Pfam" id="PF04055">
    <property type="entry name" value="Radical_SAM"/>
    <property type="match status" value="1"/>
</dbReference>
<dbReference type="eggNOG" id="COG0535">
    <property type="taxonomic scope" value="Bacteria"/>
</dbReference>
<dbReference type="InterPro" id="IPR007197">
    <property type="entry name" value="rSAM"/>
</dbReference>
<evidence type="ECO:0000259" key="7">
    <source>
        <dbReference type="PROSITE" id="PS51918"/>
    </source>
</evidence>
<keyword evidence="2" id="KW-0004">4Fe-4S</keyword>
<dbReference type="InterPro" id="IPR013785">
    <property type="entry name" value="Aldolase_TIM"/>
</dbReference>
<dbReference type="Proteomes" id="UP000004129">
    <property type="component" value="Unassembled WGS sequence"/>
</dbReference>
<dbReference type="GO" id="GO:0051536">
    <property type="term" value="F:iron-sulfur cluster binding"/>
    <property type="evidence" value="ECO:0007669"/>
    <property type="project" value="UniProtKB-KW"/>
</dbReference>
<dbReference type="Pfam" id="PF13186">
    <property type="entry name" value="SPASM"/>
    <property type="match status" value="1"/>
</dbReference>
<dbReference type="AlphaFoldDB" id="G5GQZ1"/>
<dbReference type="GO" id="GO:0003824">
    <property type="term" value="F:catalytic activity"/>
    <property type="evidence" value="ECO:0007669"/>
    <property type="project" value="InterPro"/>
</dbReference>
<evidence type="ECO:0000313" key="8">
    <source>
        <dbReference type="EMBL" id="EHG20356.1"/>
    </source>
</evidence>